<dbReference type="RefSeq" id="WP_167807698.1">
    <property type="nucleotide sequence ID" value="NZ_JAAVMB010000012.1"/>
</dbReference>
<dbReference type="EMBL" id="JAAVMB010000012">
    <property type="protein sequence ID" value="NKC68510.1"/>
    <property type="molecule type" value="Genomic_DNA"/>
</dbReference>
<comment type="caution">
    <text evidence="1">The sequence shown here is derived from an EMBL/GenBank/DDBJ whole genome shotgun (WGS) entry which is preliminary data.</text>
</comment>
<name>A0A7X6D9Z4_9ENTE</name>
<accession>A0A7X6D9Z4</accession>
<dbReference type="Proteomes" id="UP000521358">
    <property type="component" value="Unassembled WGS sequence"/>
</dbReference>
<dbReference type="AlphaFoldDB" id="A0A7X6D9Z4"/>
<protein>
    <submittedName>
        <fullName evidence="1">Uncharacterized protein</fullName>
    </submittedName>
</protein>
<proteinExistence type="predicted"/>
<sequence>MRALEMLREIESEQVDLRMAIHERIHHYQNIINQKPASFKAWKKSYRFRKKVKQDYKTALLIKKSHELLKIWYSF</sequence>
<evidence type="ECO:0000313" key="2">
    <source>
        <dbReference type="Proteomes" id="UP000521358"/>
    </source>
</evidence>
<gene>
    <name evidence="1" type="ORF">HED35_10455</name>
</gene>
<evidence type="ECO:0000313" key="1">
    <source>
        <dbReference type="EMBL" id="NKC68510.1"/>
    </source>
</evidence>
<reference evidence="1 2" key="1">
    <citation type="submission" date="2020-03" db="EMBL/GenBank/DDBJ databases">
        <title>Bacterial samples isolated from urine from healthy bovine heifers (Gyr breed).</title>
        <authorList>
            <person name="Giannattasio-Ferraz S."/>
            <person name="Maskeri L."/>
            <person name="Penido A."/>
            <person name="Barbosa-Stancioli E.F."/>
            <person name="Putonti C."/>
        </authorList>
    </citation>
    <scope>NUCLEOTIDE SEQUENCE [LARGE SCALE GENOMIC DNA]</scope>
    <source>
        <strain evidence="1 2">UFMG-H7</strain>
    </source>
</reference>
<organism evidence="1 2">
    <name type="scientific">Vagococcus fluvialis</name>
    <dbReference type="NCBI Taxonomy" id="2738"/>
    <lineage>
        <taxon>Bacteria</taxon>
        <taxon>Bacillati</taxon>
        <taxon>Bacillota</taxon>
        <taxon>Bacilli</taxon>
        <taxon>Lactobacillales</taxon>
        <taxon>Enterococcaceae</taxon>
        <taxon>Vagococcus</taxon>
    </lineage>
</organism>